<sequence>MLPTHHSDAGAALSRGRFSLRRISGRWLAIICFLATITLLWFAAPVPYHLRPLESGLAPSDDKASPDTPLRPLPPPPSPPNGHIPSWEERKEAVRRAYIHAYTGYMKYAFPADELLATSAGKSNKFNGWSVTMLDSMDTMWMMGLKNEFAEAVHVYYYAPFFETVIRYLGGLLSAYAVSKEPILLSRADDLGTLLLPVFNATPSGFPAYSVNTKTGQTMHGWMGDSILFAEAASCQLEFKYLAKLTGRKEYFTAVNNVMDVIYATNAPDGLFALTWSKEGRPRNGHLEHFSVGASADSGYEYLLKQYLLTEDTKALDQYLKSVDGILNKLLFVTPTRELLYVASTNNGFAHHNLEHLACFLPGVLALGAHAIPASLLPEKTRERHRWAAQGLAYTCYVSYADMKSGLGPDGLTMKPGMLWAEKVANWQAGGRVGKPPGTKEGGRRDQGQRDYEVGSAVYLLRPEVRVSSSVDRLDTDLWGQTVESLYVMWRTTGDVKWRERGYEIFTAIERNARTQYGYASVDRVDNDVVQQIDDMPSFFLAETLKYLYLLFDDEDPYPFAKWVFNTEAHPLPTFQWTEWEKKRYNVTA</sequence>
<feature type="region of interest" description="Disordered" evidence="13">
    <location>
        <begin position="57"/>
        <end position="86"/>
    </location>
</feature>
<dbReference type="InterPro" id="IPR036026">
    <property type="entry name" value="Seven-hairpin_glycosidases"/>
</dbReference>
<dbReference type="GO" id="GO:0016020">
    <property type="term" value="C:membrane"/>
    <property type="evidence" value="ECO:0007669"/>
    <property type="project" value="InterPro"/>
</dbReference>
<keyword evidence="4 10" id="KW-0479">Metal-binding</keyword>
<evidence type="ECO:0000256" key="4">
    <source>
        <dbReference type="ARBA" id="ARBA00022723"/>
    </source>
</evidence>
<evidence type="ECO:0000256" key="9">
    <source>
        <dbReference type="ARBA" id="ARBA00048605"/>
    </source>
</evidence>
<dbReference type="PRINTS" id="PR00747">
    <property type="entry name" value="GLYHDRLASE47"/>
</dbReference>
<dbReference type="EC" id="3.2.1.-" evidence="12"/>
<accession>A0A9P7KE39</accession>
<dbReference type="InterPro" id="IPR050749">
    <property type="entry name" value="Glycosyl_Hydrolase_47"/>
</dbReference>
<evidence type="ECO:0000256" key="5">
    <source>
        <dbReference type="ARBA" id="ARBA00022801"/>
    </source>
</evidence>
<dbReference type="AlphaFoldDB" id="A0A9P7KE39"/>
<name>A0A9P7KE39_9AGAR</name>
<keyword evidence="14" id="KW-0472">Membrane</keyword>
<evidence type="ECO:0000256" key="2">
    <source>
        <dbReference type="ARBA" id="ARBA00004922"/>
    </source>
</evidence>
<evidence type="ECO:0000313" key="15">
    <source>
        <dbReference type="EMBL" id="KAG5644461.1"/>
    </source>
</evidence>
<comment type="caution">
    <text evidence="15">The sequence shown here is derived from an EMBL/GenBank/DDBJ whole genome shotgun (WGS) entry which is preliminary data.</text>
</comment>
<dbReference type="Proteomes" id="UP000775547">
    <property type="component" value="Unassembled WGS sequence"/>
</dbReference>
<dbReference type="GO" id="GO:0036503">
    <property type="term" value="P:ERAD pathway"/>
    <property type="evidence" value="ECO:0007669"/>
    <property type="project" value="UniProtKB-ARBA"/>
</dbReference>
<keyword evidence="7 11" id="KW-1015">Disulfide bond</keyword>
<dbReference type="InterPro" id="IPR001382">
    <property type="entry name" value="Glyco_hydro_47"/>
</dbReference>
<dbReference type="InterPro" id="IPR012341">
    <property type="entry name" value="6hp_glycosidase-like_sf"/>
</dbReference>
<dbReference type="PANTHER" id="PTHR11742:SF55">
    <property type="entry name" value="ENDOPLASMIC RETICULUM MANNOSYL-OLIGOSACCHARIDE 1,2-ALPHA-MANNOSIDASE"/>
    <property type="match status" value="1"/>
</dbReference>
<dbReference type="GO" id="GO:0005783">
    <property type="term" value="C:endoplasmic reticulum"/>
    <property type="evidence" value="ECO:0007669"/>
    <property type="project" value="TreeGrafter"/>
</dbReference>
<protein>
    <recommendedName>
        <fullName evidence="12">alpha-1,2-Mannosidase</fullName>
        <ecNumber evidence="12">3.2.1.-</ecNumber>
    </recommendedName>
</protein>
<reference evidence="15" key="2">
    <citation type="submission" date="2021-10" db="EMBL/GenBank/DDBJ databases">
        <title>Phylogenomics reveals ancestral predisposition of the termite-cultivated fungus Termitomyces towards a domesticated lifestyle.</title>
        <authorList>
            <person name="Auxier B."/>
            <person name="Grum-Grzhimaylo A."/>
            <person name="Cardenas M.E."/>
            <person name="Lodge J.D."/>
            <person name="Laessoe T."/>
            <person name="Pedersen O."/>
            <person name="Smith M.E."/>
            <person name="Kuyper T.W."/>
            <person name="Franco-Molano E.A."/>
            <person name="Baroni T.J."/>
            <person name="Aanen D.K."/>
        </authorList>
    </citation>
    <scope>NUCLEOTIDE SEQUENCE</scope>
    <source>
        <strain evidence="15">AP01</strain>
        <tissue evidence="15">Mycelium</tissue>
    </source>
</reference>
<evidence type="ECO:0000256" key="7">
    <source>
        <dbReference type="ARBA" id="ARBA00023157"/>
    </source>
</evidence>
<keyword evidence="14" id="KW-1133">Transmembrane helix</keyword>
<keyword evidence="16" id="KW-1185">Reference proteome</keyword>
<evidence type="ECO:0000256" key="8">
    <source>
        <dbReference type="ARBA" id="ARBA00047669"/>
    </source>
</evidence>
<keyword evidence="14" id="KW-0812">Transmembrane</keyword>
<evidence type="ECO:0000256" key="12">
    <source>
        <dbReference type="RuleBase" id="RU361193"/>
    </source>
</evidence>
<comment type="similarity">
    <text evidence="3 12">Belongs to the glycosyl hydrolase 47 family.</text>
</comment>
<dbReference type="EMBL" id="JABCKV010000069">
    <property type="protein sequence ID" value="KAG5644461.1"/>
    <property type="molecule type" value="Genomic_DNA"/>
</dbReference>
<dbReference type="GO" id="GO:0005975">
    <property type="term" value="P:carbohydrate metabolic process"/>
    <property type="evidence" value="ECO:0007669"/>
    <property type="project" value="InterPro"/>
</dbReference>
<evidence type="ECO:0000256" key="6">
    <source>
        <dbReference type="ARBA" id="ARBA00022837"/>
    </source>
</evidence>
<evidence type="ECO:0000313" key="16">
    <source>
        <dbReference type="Proteomes" id="UP000775547"/>
    </source>
</evidence>
<organism evidence="15 16">
    <name type="scientific">Asterophora parasitica</name>
    <dbReference type="NCBI Taxonomy" id="117018"/>
    <lineage>
        <taxon>Eukaryota</taxon>
        <taxon>Fungi</taxon>
        <taxon>Dikarya</taxon>
        <taxon>Basidiomycota</taxon>
        <taxon>Agaricomycotina</taxon>
        <taxon>Agaricomycetes</taxon>
        <taxon>Agaricomycetidae</taxon>
        <taxon>Agaricales</taxon>
        <taxon>Tricholomatineae</taxon>
        <taxon>Lyophyllaceae</taxon>
        <taxon>Asterophora</taxon>
    </lineage>
</organism>
<evidence type="ECO:0000256" key="13">
    <source>
        <dbReference type="SAM" id="MobiDB-lite"/>
    </source>
</evidence>
<dbReference type="Gene3D" id="1.50.10.10">
    <property type="match status" value="1"/>
</dbReference>
<comment type="catalytic activity">
    <reaction evidence="8">
        <text>N(4)-(alpha-D-Man-(1-&gt;2)-alpha-D-Man-(1-&gt;2)-alpha-D-Man-(1-&gt;3)-[alpha-D-Man-(1-&gt;3)-[alpha-D-Man-(1-&gt;2)-alpha-D-Man-(1-&gt;6)]-alpha-D-Man-(1-&gt;6)]-beta-D-Man-(1-&gt;4)-beta-D-GlcNAc-(1-&gt;4)-beta-D-GlcNAc)-L-asparaginyl-[protein] (N-glucan mannose isomer 8A1,2,3B1,3) + 3 H2O = N(4)-(alpha-D-Man-(1-&gt;3)-[alpha-D-Man-(1-&gt;3)-[alpha-D-Man-(1-&gt;6)]-alpha-D-Man-(1-&gt;6)]-beta-D-Man-(1-&gt;4)-beta-D-GlcNAc-(1-&gt;4)-beta-D-GlcNAc)-L-asparaginyl-[protein] (N-glucan mannose isomer 5A1,2) + 3 beta-D-mannose</text>
        <dbReference type="Rhea" id="RHEA:56028"/>
        <dbReference type="Rhea" id="RHEA-COMP:14358"/>
        <dbReference type="Rhea" id="RHEA-COMP:14367"/>
        <dbReference type="ChEBI" id="CHEBI:15377"/>
        <dbReference type="ChEBI" id="CHEBI:28563"/>
        <dbReference type="ChEBI" id="CHEBI:59087"/>
        <dbReference type="ChEBI" id="CHEBI:60628"/>
        <dbReference type="EC" id="3.2.1.113"/>
    </reaction>
</comment>
<feature type="compositionally biased region" description="Pro residues" evidence="13">
    <location>
        <begin position="69"/>
        <end position="82"/>
    </location>
</feature>
<dbReference type="Pfam" id="PF01532">
    <property type="entry name" value="Glyco_hydro_47"/>
    <property type="match status" value="1"/>
</dbReference>
<reference evidence="15" key="1">
    <citation type="submission" date="2020-07" db="EMBL/GenBank/DDBJ databases">
        <authorList>
            <person name="Nieuwenhuis M."/>
            <person name="Van De Peppel L.J.J."/>
        </authorList>
    </citation>
    <scope>NUCLEOTIDE SEQUENCE</scope>
    <source>
        <strain evidence="15">AP01</strain>
        <tissue evidence="15">Mycelium</tissue>
    </source>
</reference>
<gene>
    <name evidence="15" type="ORF">DXG03_008361</name>
</gene>
<dbReference type="GO" id="GO:0005509">
    <property type="term" value="F:calcium ion binding"/>
    <property type="evidence" value="ECO:0007669"/>
    <property type="project" value="InterPro"/>
</dbReference>
<comment type="catalytic activity">
    <reaction evidence="9">
        <text>N(4)-(alpha-D-Man-(1-&gt;2)-alpha-D-Man-(1-&gt;2)-alpha-D-Man-(1-&gt;3)-[alpha-D-Man-(1-&gt;2)-alpha-D-Man-(1-&gt;3)-[alpha-D-Man-(1-&gt;2)-alpha-D-Man-(1-&gt;6)]-alpha-D-Man-(1-&gt;6)]-beta-D-Man-(1-&gt;4)-beta-D-GlcNAc-(1-&gt;4)-beta-D-GlcNAc)-L-asparaginyl-[protein] (N-glucan mannose isomer 9A1,2,3B1,2,3) + 4 H2O = N(4)-(alpha-D-Man-(1-&gt;3)-[alpha-D-Man-(1-&gt;3)-[alpha-D-Man-(1-&gt;6)]-alpha-D-Man-(1-&gt;6)]-beta-D-Man-(1-&gt;4)-beta-D-GlcNAc-(1-&gt;4)-beta-D-GlcNAc)-L-asparaginyl-[protein] (N-glucan mannose isomer 5A1,2) + 4 beta-D-mannose</text>
        <dbReference type="Rhea" id="RHEA:56008"/>
        <dbReference type="Rhea" id="RHEA-COMP:14356"/>
        <dbReference type="Rhea" id="RHEA-COMP:14367"/>
        <dbReference type="ChEBI" id="CHEBI:15377"/>
        <dbReference type="ChEBI" id="CHEBI:28563"/>
        <dbReference type="ChEBI" id="CHEBI:59087"/>
        <dbReference type="ChEBI" id="CHEBI:139493"/>
        <dbReference type="EC" id="3.2.1.113"/>
    </reaction>
</comment>
<feature type="transmembrane region" description="Helical" evidence="14">
    <location>
        <begin position="27"/>
        <end position="44"/>
    </location>
</feature>
<dbReference type="PANTHER" id="PTHR11742">
    <property type="entry name" value="MANNOSYL-OLIGOSACCHARIDE ALPHA-1,2-MANNOSIDASE-RELATED"/>
    <property type="match status" value="1"/>
</dbReference>
<dbReference type="GO" id="GO:0004571">
    <property type="term" value="F:mannosyl-oligosaccharide 1,2-alpha-mannosidase activity"/>
    <property type="evidence" value="ECO:0007669"/>
    <property type="project" value="UniProtKB-EC"/>
</dbReference>
<feature type="binding site" evidence="10">
    <location>
        <position position="567"/>
    </location>
    <ligand>
        <name>Ca(2+)</name>
        <dbReference type="ChEBI" id="CHEBI:29108"/>
    </ligand>
</feature>
<keyword evidence="6 10" id="KW-0106">Calcium</keyword>
<keyword evidence="5 12" id="KW-0378">Hydrolase</keyword>
<dbReference type="OrthoDB" id="8118055at2759"/>
<dbReference type="SUPFAM" id="SSF48225">
    <property type="entry name" value="Seven-hairpin glycosidases"/>
    <property type="match status" value="1"/>
</dbReference>
<comment type="cofactor">
    <cofactor evidence="1 10">
        <name>Ca(2+)</name>
        <dbReference type="ChEBI" id="CHEBI:29108"/>
    </cofactor>
</comment>
<comment type="pathway">
    <text evidence="2">Protein modification; protein glycosylation.</text>
</comment>
<feature type="disulfide bond" evidence="11">
    <location>
        <begin position="359"/>
        <end position="396"/>
    </location>
</feature>
<evidence type="ECO:0000256" key="11">
    <source>
        <dbReference type="PIRSR" id="PIRSR601382-3"/>
    </source>
</evidence>
<evidence type="ECO:0000256" key="3">
    <source>
        <dbReference type="ARBA" id="ARBA00007658"/>
    </source>
</evidence>
<keyword evidence="12" id="KW-0326">Glycosidase</keyword>
<evidence type="ECO:0000256" key="1">
    <source>
        <dbReference type="ARBA" id="ARBA00001913"/>
    </source>
</evidence>
<evidence type="ECO:0000256" key="14">
    <source>
        <dbReference type="SAM" id="Phobius"/>
    </source>
</evidence>
<proteinExistence type="inferred from homology"/>
<evidence type="ECO:0000256" key="10">
    <source>
        <dbReference type="PIRSR" id="PIRSR601382-2"/>
    </source>
</evidence>